<feature type="region of interest" description="Disordered" evidence="1">
    <location>
        <begin position="205"/>
        <end position="230"/>
    </location>
</feature>
<dbReference type="Pfam" id="PF12937">
    <property type="entry name" value="F-box-like"/>
    <property type="match status" value="1"/>
</dbReference>
<evidence type="ECO:0000313" key="4">
    <source>
        <dbReference type="Proteomes" id="UP001497525"/>
    </source>
</evidence>
<feature type="domain" description="F-box" evidence="2">
    <location>
        <begin position="587"/>
        <end position="634"/>
    </location>
</feature>
<dbReference type="GO" id="GO:0031146">
    <property type="term" value="P:SCF-dependent proteasomal ubiquitin-dependent protein catabolic process"/>
    <property type="evidence" value="ECO:0007669"/>
    <property type="project" value="InterPro"/>
</dbReference>
<dbReference type="SUPFAM" id="SSF81383">
    <property type="entry name" value="F-box domain"/>
    <property type="match status" value="1"/>
</dbReference>
<feature type="region of interest" description="Disordered" evidence="1">
    <location>
        <begin position="1383"/>
        <end position="1414"/>
    </location>
</feature>
<evidence type="ECO:0000313" key="3">
    <source>
        <dbReference type="EMBL" id="CAL5131799.1"/>
    </source>
</evidence>
<reference evidence="3" key="1">
    <citation type="submission" date="2024-06" db="EMBL/GenBank/DDBJ databases">
        <authorList>
            <person name="Liu X."/>
            <person name="Lenzi L."/>
            <person name="Haldenby T S."/>
            <person name="Uol C."/>
        </authorList>
    </citation>
    <scope>NUCLEOTIDE SEQUENCE</scope>
</reference>
<feature type="region of interest" description="Disordered" evidence="1">
    <location>
        <begin position="757"/>
        <end position="795"/>
    </location>
</feature>
<dbReference type="SUPFAM" id="SSF52047">
    <property type="entry name" value="RNI-like"/>
    <property type="match status" value="1"/>
</dbReference>
<evidence type="ECO:0000259" key="2">
    <source>
        <dbReference type="PROSITE" id="PS50181"/>
    </source>
</evidence>
<feature type="compositionally biased region" description="Polar residues" evidence="1">
    <location>
        <begin position="769"/>
        <end position="795"/>
    </location>
</feature>
<sequence>MPSRTDTHQYRHDNCSTCVDPKPVVPGPPRPTYEGVNRRQRRTRFISGGITENDSESPDECPTHRTRRSSNAHYPRHSKSHVKFNPSLPSSPKSCPLTNPTCHNGTVVLDAFESHGDAPISRLDHEDDNSFGSSVFSEHLAQPELVIKSTSDDPEDSVKSHRSSILAANDLILSVDDHKETDQGSIAKDMKADVAGLLIHEDSGVSTPTLANADDAGSSEGEDDNDGKEPMLISSADIIHLPNDPPNNSKLVTTSETSDMTDPCVVSSCDFTAQGLALLSSGSFARIHSATSPDCAFDSHTIACNLQSRLIPESGAESSLLPIVEGMSVLRNNEDDRYPSTASPAVPADVISHSTPSRMLTRSQTAGWSRNNPAPSHSASTANCTQPNLFHSVVGLPPASESSALQSITHNITSLNEGAASKATENPSNMELSSDLTGPRSTFHNILSEKTQEPAVHLVNIDPRLDVDLSLGDSAPASQPRMEECVPEICETATAFGADRELNATGKMPIRSSATAVPRKTDVDYTFAAKVYGSADRNHSTLFPSRVPKISVESPQGNSGTGHEYPLRSRLRRESMRRQWQAAQSAPKEFGQLPTEVLFRITHYLSIQDVFRLQRVNHRFKAIVERYLLLVKRINFSNGLPFAFLSESINDLALKRILTRTPEVTHILGFYPRRIAGSYPSYCHSLGNNRTSSNTLLTYAGIVSAFRICPKLRSVELMDVELMSKLVHYLPRIKFHGMFRNRPDSWDCEYAVPLPPEPEPSLSASSEPKTASNEASAVASSCSMGNDRSSGNSEPPAQVMVGRYVSTLFCSVTATAAAISGHPKLRPYRSFNNLDLTRLAARCLQNTQPQNLHTPHLPLSRQQSDTNSPKATSSSHSSLFQASTRFAHKCALDFAGLSTWFEPLGEYPLGQGSPSTVPHFLPSRSLSGNGGYGPWYEYVNLSHIYHYMYNAGGSLDVLRNMVVAPFLQASLPPIEAELIAGGPSEHIVAPNYMADAAAAVNNHGPVMAFAFDAVFVSPHMLGHGLAAPVLLAPPAAAADGAVPVNQADGDRRIAALQQHARNLLLPLPHAARQQEPGAGDLPENPLARVQPVQPHPFIGRQHRRQPIGEVLRQSNPNNVHLNAHGPWLVSPLPNLSNWIALPHAVTNLTKLDLVSVAVSAIPRLDNIKYLHLKWVVFASADPFFNFSATKLQSFVMNNCSGPSRVVRFVRIFSALARAPQLVRLELVGTRFVDGLLGHIIDDALLPGRGFRNLQRLVLSSNRDATEVDVGLLLLTGQQSLNHVALQVAHTRNSLFESLSHAQASFPRLENLILGYQDPYQSRLTVSELLSLGIGESPDHLMPICGITDWGLSLVFRLCPRLNSVTIRHAPYLTSLNNWFTRTPDNNEVDESQEAQPPASSSSSSSSSQQQRVDDQLITEDPNNEQLPASCADLQSAPLRLLTLENCPGISVETLEDAISSGEPFPCLETLVLRDMFFARPQFGSSIIPPQPWNERMLRKVRTNNRTDFSAALEWNSSDILLSTMDWRVGSTLLALADLLSARCLGYSPLCSEGVGLATSVREITHLSQSAGMRHADLPVKSFEIFYSLRTHHYLNSLVELDGSCGPLSVERKRITGSFLSNPSAVCMRSPVQCVASRSGSCGSNTQSVEFVSQSTQTCVCGLLEWELFRRLSTVQSGASTSRPSSVNYSTQTTSTLPTALSSKISEHSTPSTFARSLACNAIQSTIHSGSQQQLGGPLSFHPFPPSLQHQELYKIVTGSDWTKQVIYSPALTSISSCHSNHISVDPGECPGCCSDPLPRTENNNSISSSQYESSQPQSEWIARDACVDTSELRCHTGHGPLIFTISQPMLTCYSNLTSVHFEKVGLSHLVLSGAPHLKNITLENCPQLQGILIHRNSSLTKDEATFDILPALRRIRIIRCPRFAIYSLLHSVASLYPAHDENVSITYRPFGHYEEQIERALWDHAHYAHVLVSHDYKQQESERSMEEFHSTFDQLFREVINFSDMLIRRELIASYPKPDAMHVIPSSFRRCEYGIGWNLVTDIPWIHEVCCSILKSGELHRPDQADQFYEVLSEIQAMPDGLKLQRRGIHLHIQHRDVHSVLVQNSNFIYPPATTSKDCSSFYPGLTTTSRSYHKWSYSEQYVASTHPANDLNAWDDGTDEVFAAMLPYSSCRRSTVSSTSYPPATGLSSWQRLLLSQEEAESEVEGELELMEIRKNASSGATNVTATRCRKRDRSGLFSSPKLILSGSSGPPTKRTRSEKDNFASSGVWMNLKSVSVEKSQAGVSTGAKRRSSNCTVSPASPVSKRSKLVSSKCSADTSSLSIR</sequence>
<feature type="compositionally biased region" description="Low complexity" evidence="1">
    <location>
        <begin position="1393"/>
        <end position="1410"/>
    </location>
</feature>
<accession>A0AAV2T3Q1</accession>
<comment type="caution">
    <text evidence="3">The sequence shown here is derived from an EMBL/GenBank/DDBJ whole genome shotgun (WGS) entry which is preliminary data.</text>
</comment>
<feature type="region of interest" description="Disordered" evidence="1">
    <location>
        <begin position="2240"/>
        <end position="2264"/>
    </location>
</feature>
<dbReference type="InterPro" id="IPR032675">
    <property type="entry name" value="LRR_dom_sf"/>
</dbReference>
<dbReference type="PANTHER" id="PTHR14753">
    <property type="entry name" value="F-BOX ONLY PROTEIN 38"/>
    <property type="match status" value="1"/>
</dbReference>
<feature type="region of interest" description="Disordered" evidence="1">
    <location>
        <begin position="850"/>
        <end position="875"/>
    </location>
</feature>
<dbReference type="InterPro" id="IPR036047">
    <property type="entry name" value="F-box-like_dom_sf"/>
</dbReference>
<dbReference type="GO" id="GO:0005634">
    <property type="term" value="C:nucleus"/>
    <property type="evidence" value="ECO:0007669"/>
    <property type="project" value="TreeGrafter"/>
</dbReference>
<proteinExistence type="predicted"/>
<name>A0AAV2T3Q1_CALDB</name>
<feature type="compositionally biased region" description="Polar residues" evidence="1">
    <location>
        <begin position="2310"/>
        <end position="2325"/>
    </location>
</feature>
<protein>
    <recommendedName>
        <fullName evidence="2">F-box domain-containing protein</fullName>
    </recommendedName>
</protein>
<dbReference type="PROSITE" id="PS50181">
    <property type="entry name" value="FBOX"/>
    <property type="match status" value="1"/>
</dbReference>
<dbReference type="SMART" id="SM00256">
    <property type="entry name" value="FBOX"/>
    <property type="match status" value="1"/>
</dbReference>
<feature type="region of interest" description="Disordered" evidence="1">
    <location>
        <begin position="2282"/>
        <end position="2325"/>
    </location>
</feature>
<dbReference type="Gene3D" id="3.80.10.10">
    <property type="entry name" value="Ribonuclease Inhibitor"/>
    <property type="match status" value="2"/>
</dbReference>
<dbReference type="Proteomes" id="UP001497525">
    <property type="component" value="Unassembled WGS sequence"/>
</dbReference>
<organism evidence="3 4">
    <name type="scientific">Calicophoron daubneyi</name>
    <name type="common">Rumen fluke</name>
    <name type="synonym">Paramphistomum daubneyi</name>
    <dbReference type="NCBI Taxonomy" id="300641"/>
    <lineage>
        <taxon>Eukaryota</taxon>
        <taxon>Metazoa</taxon>
        <taxon>Spiralia</taxon>
        <taxon>Lophotrochozoa</taxon>
        <taxon>Platyhelminthes</taxon>
        <taxon>Trematoda</taxon>
        <taxon>Digenea</taxon>
        <taxon>Plagiorchiida</taxon>
        <taxon>Pronocephalata</taxon>
        <taxon>Paramphistomoidea</taxon>
        <taxon>Paramphistomidae</taxon>
        <taxon>Calicophoron</taxon>
    </lineage>
</organism>
<feature type="compositionally biased region" description="Polar residues" evidence="1">
    <location>
        <begin position="860"/>
        <end position="875"/>
    </location>
</feature>
<gene>
    <name evidence="3" type="ORF">CDAUBV1_LOCUS4341</name>
</gene>
<evidence type="ECO:0000256" key="1">
    <source>
        <dbReference type="SAM" id="MobiDB-lite"/>
    </source>
</evidence>
<feature type="region of interest" description="Disordered" evidence="1">
    <location>
        <begin position="1"/>
        <end position="93"/>
    </location>
</feature>
<feature type="compositionally biased region" description="Basic residues" evidence="1">
    <location>
        <begin position="64"/>
        <end position="82"/>
    </location>
</feature>
<dbReference type="GO" id="GO:0005737">
    <property type="term" value="C:cytoplasm"/>
    <property type="evidence" value="ECO:0007669"/>
    <property type="project" value="TreeGrafter"/>
</dbReference>
<dbReference type="PANTHER" id="PTHR14753:SF3">
    <property type="entry name" value="F-BOX ONLY PROTEIN 38"/>
    <property type="match status" value="1"/>
</dbReference>
<feature type="compositionally biased region" description="Basic and acidic residues" evidence="1">
    <location>
        <begin position="1"/>
        <end position="14"/>
    </location>
</feature>
<feature type="region of interest" description="Disordered" evidence="1">
    <location>
        <begin position="546"/>
        <end position="566"/>
    </location>
</feature>
<feature type="region of interest" description="Disordered" evidence="1">
    <location>
        <begin position="356"/>
        <end position="383"/>
    </location>
</feature>
<dbReference type="InterPro" id="IPR001810">
    <property type="entry name" value="F-box_dom"/>
</dbReference>
<dbReference type="InterPro" id="IPR042354">
    <property type="entry name" value="FBX38"/>
</dbReference>
<dbReference type="GO" id="GO:0070936">
    <property type="term" value="P:protein K48-linked ubiquitination"/>
    <property type="evidence" value="ECO:0007669"/>
    <property type="project" value="TreeGrafter"/>
</dbReference>
<dbReference type="EMBL" id="CAXLJL010000105">
    <property type="protein sequence ID" value="CAL5131799.1"/>
    <property type="molecule type" value="Genomic_DNA"/>
</dbReference>